<gene>
    <name evidence="7" type="ORF">TWF694_006205</name>
</gene>
<keyword evidence="3 6" id="KW-0812">Transmembrane</keyword>
<keyword evidence="2" id="KW-0813">Transport</keyword>
<dbReference type="Gene3D" id="1.20.1250.20">
    <property type="entry name" value="MFS general substrate transporter like domains"/>
    <property type="match status" value="1"/>
</dbReference>
<organism evidence="7 8">
    <name type="scientific">Orbilia ellipsospora</name>
    <dbReference type="NCBI Taxonomy" id="2528407"/>
    <lineage>
        <taxon>Eukaryota</taxon>
        <taxon>Fungi</taxon>
        <taxon>Dikarya</taxon>
        <taxon>Ascomycota</taxon>
        <taxon>Pezizomycotina</taxon>
        <taxon>Orbiliomycetes</taxon>
        <taxon>Orbiliales</taxon>
        <taxon>Orbiliaceae</taxon>
        <taxon>Orbilia</taxon>
    </lineage>
</organism>
<evidence type="ECO:0000256" key="1">
    <source>
        <dbReference type="ARBA" id="ARBA00004141"/>
    </source>
</evidence>
<comment type="subcellular location">
    <subcellularLocation>
        <location evidence="1">Membrane</location>
        <topology evidence="1">Multi-pass membrane protein</topology>
    </subcellularLocation>
</comment>
<dbReference type="AlphaFoldDB" id="A0AAV9XMT4"/>
<keyword evidence="8" id="KW-1185">Reference proteome</keyword>
<feature type="transmembrane region" description="Helical" evidence="6">
    <location>
        <begin position="110"/>
        <end position="134"/>
    </location>
</feature>
<evidence type="ECO:0008006" key="9">
    <source>
        <dbReference type="Google" id="ProtNLM"/>
    </source>
</evidence>
<dbReference type="SUPFAM" id="SSF103473">
    <property type="entry name" value="MFS general substrate transporter"/>
    <property type="match status" value="1"/>
</dbReference>
<dbReference type="Proteomes" id="UP001365542">
    <property type="component" value="Unassembled WGS sequence"/>
</dbReference>
<feature type="transmembrane region" description="Helical" evidence="6">
    <location>
        <begin position="146"/>
        <end position="166"/>
    </location>
</feature>
<dbReference type="GO" id="GO:0022857">
    <property type="term" value="F:transmembrane transporter activity"/>
    <property type="evidence" value="ECO:0007669"/>
    <property type="project" value="InterPro"/>
</dbReference>
<feature type="transmembrane region" description="Helical" evidence="6">
    <location>
        <begin position="173"/>
        <end position="192"/>
    </location>
</feature>
<evidence type="ECO:0000313" key="8">
    <source>
        <dbReference type="Proteomes" id="UP001365542"/>
    </source>
</evidence>
<proteinExistence type="predicted"/>
<feature type="transmembrane region" description="Helical" evidence="6">
    <location>
        <begin position="268"/>
        <end position="287"/>
    </location>
</feature>
<sequence length="325" mass="35823">MGVRAAIFFSAAAVSGSFGGLLAAAISKMDGIGGLNGWAWIFILEGLMTTLIGLVSYFVLVDFPDEAQFLSEDERLRVLRRLRNDKQASADHEKFQLKYVRQSLVDWKTYVGMFIFMGTTGAVYAFSLFLPTIILNLGYQSTEAQLLTVPVYAVACIFTIFVGYLADRVRQRGILNMICASIAVGGYAILIGSKNYKLSYAATYLAAMGVYPCVANTISWISNNTEGVYKRGFVLGLVIGWGNINGVMSSNVYQGRDSPWYRTGHTVIFAYLVACLLGGSILNYVLLRLENAQRRRGAQDYKLEGLDGQAIIDLGDQRPDFVYTL</sequence>
<dbReference type="PANTHER" id="PTHR43791:SF19">
    <property type="entry name" value="TRANSPORTER, PUTATIVE (AFU_ORTHOLOGUE AFUA_1G01812)-RELATED"/>
    <property type="match status" value="1"/>
</dbReference>
<comment type="caution">
    <text evidence="7">The sequence shown here is derived from an EMBL/GenBank/DDBJ whole genome shotgun (WGS) entry which is preliminary data.</text>
</comment>
<dbReference type="InterPro" id="IPR011701">
    <property type="entry name" value="MFS"/>
</dbReference>
<dbReference type="EMBL" id="JAVHJO010000002">
    <property type="protein sequence ID" value="KAK6542242.1"/>
    <property type="molecule type" value="Genomic_DNA"/>
</dbReference>
<accession>A0AAV9XMT4</accession>
<keyword evidence="5 6" id="KW-0472">Membrane</keyword>
<feature type="transmembrane region" description="Helical" evidence="6">
    <location>
        <begin position="233"/>
        <end position="253"/>
    </location>
</feature>
<name>A0AAV9XMT4_9PEZI</name>
<evidence type="ECO:0000256" key="5">
    <source>
        <dbReference type="ARBA" id="ARBA00023136"/>
    </source>
</evidence>
<evidence type="ECO:0000256" key="6">
    <source>
        <dbReference type="SAM" id="Phobius"/>
    </source>
</evidence>
<protein>
    <recommendedName>
        <fullName evidence="9">High-affinity nicotinic acid transporter</fullName>
    </recommendedName>
</protein>
<dbReference type="Pfam" id="PF07690">
    <property type="entry name" value="MFS_1"/>
    <property type="match status" value="1"/>
</dbReference>
<reference evidence="7 8" key="1">
    <citation type="submission" date="2019-10" db="EMBL/GenBank/DDBJ databases">
        <authorList>
            <person name="Palmer J.M."/>
        </authorList>
    </citation>
    <scope>NUCLEOTIDE SEQUENCE [LARGE SCALE GENOMIC DNA]</scope>
    <source>
        <strain evidence="7 8">TWF694</strain>
    </source>
</reference>
<evidence type="ECO:0000256" key="3">
    <source>
        <dbReference type="ARBA" id="ARBA00022692"/>
    </source>
</evidence>
<dbReference type="InterPro" id="IPR036259">
    <property type="entry name" value="MFS_trans_sf"/>
</dbReference>
<feature type="transmembrane region" description="Helical" evidence="6">
    <location>
        <begin position="198"/>
        <end position="221"/>
    </location>
</feature>
<dbReference type="PANTHER" id="PTHR43791">
    <property type="entry name" value="PERMEASE-RELATED"/>
    <property type="match status" value="1"/>
</dbReference>
<keyword evidence="4 6" id="KW-1133">Transmembrane helix</keyword>
<evidence type="ECO:0000256" key="4">
    <source>
        <dbReference type="ARBA" id="ARBA00022989"/>
    </source>
</evidence>
<dbReference type="GO" id="GO:0016020">
    <property type="term" value="C:membrane"/>
    <property type="evidence" value="ECO:0007669"/>
    <property type="project" value="UniProtKB-SubCell"/>
</dbReference>
<feature type="transmembrane region" description="Helical" evidence="6">
    <location>
        <begin position="39"/>
        <end position="60"/>
    </location>
</feature>
<evidence type="ECO:0000313" key="7">
    <source>
        <dbReference type="EMBL" id="KAK6542242.1"/>
    </source>
</evidence>
<evidence type="ECO:0000256" key="2">
    <source>
        <dbReference type="ARBA" id="ARBA00022448"/>
    </source>
</evidence>
<dbReference type="FunFam" id="1.20.1250.20:FF:000068">
    <property type="entry name" value="MFS general substrate transporter"/>
    <property type="match status" value="1"/>
</dbReference>